<keyword evidence="3" id="KW-1185">Reference proteome</keyword>
<dbReference type="AlphaFoldDB" id="A0ABD0LNH3"/>
<sequence>MSRVQKVARPLTDTRTPTKRRSASAINRIEKLNEEDERTTHATYEEREESTLQFVLRFTLTFSAARSGI</sequence>
<gene>
    <name evidence="2" type="ORF">BaRGS_00007891</name>
</gene>
<evidence type="ECO:0000313" key="2">
    <source>
        <dbReference type="EMBL" id="KAK7501011.1"/>
    </source>
</evidence>
<reference evidence="2 3" key="1">
    <citation type="journal article" date="2023" name="Sci. Data">
        <title>Genome assembly of the Korean intertidal mud-creeper Batillaria attramentaria.</title>
        <authorList>
            <person name="Patra A.K."/>
            <person name="Ho P.T."/>
            <person name="Jun S."/>
            <person name="Lee S.J."/>
            <person name="Kim Y."/>
            <person name="Won Y.J."/>
        </authorList>
    </citation>
    <scope>NUCLEOTIDE SEQUENCE [LARGE SCALE GENOMIC DNA]</scope>
    <source>
        <strain evidence="2">Wonlab-2016</strain>
    </source>
</reference>
<accession>A0ABD0LNH3</accession>
<dbReference type="EMBL" id="JACVVK020000034">
    <property type="protein sequence ID" value="KAK7501011.1"/>
    <property type="molecule type" value="Genomic_DNA"/>
</dbReference>
<evidence type="ECO:0000256" key="1">
    <source>
        <dbReference type="SAM" id="MobiDB-lite"/>
    </source>
</evidence>
<evidence type="ECO:0000313" key="3">
    <source>
        <dbReference type="Proteomes" id="UP001519460"/>
    </source>
</evidence>
<dbReference type="Proteomes" id="UP001519460">
    <property type="component" value="Unassembled WGS sequence"/>
</dbReference>
<comment type="caution">
    <text evidence="2">The sequence shown here is derived from an EMBL/GenBank/DDBJ whole genome shotgun (WGS) entry which is preliminary data.</text>
</comment>
<proteinExistence type="predicted"/>
<feature type="region of interest" description="Disordered" evidence="1">
    <location>
        <begin position="1"/>
        <end position="23"/>
    </location>
</feature>
<name>A0ABD0LNH3_9CAEN</name>
<protein>
    <submittedName>
        <fullName evidence="2">Uncharacterized protein</fullName>
    </submittedName>
</protein>
<organism evidence="2 3">
    <name type="scientific">Batillaria attramentaria</name>
    <dbReference type="NCBI Taxonomy" id="370345"/>
    <lineage>
        <taxon>Eukaryota</taxon>
        <taxon>Metazoa</taxon>
        <taxon>Spiralia</taxon>
        <taxon>Lophotrochozoa</taxon>
        <taxon>Mollusca</taxon>
        <taxon>Gastropoda</taxon>
        <taxon>Caenogastropoda</taxon>
        <taxon>Sorbeoconcha</taxon>
        <taxon>Cerithioidea</taxon>
        <taxon>Batillariidae</taxon>
        <taxon>Batillaria</taxon>
    </lineage>
</organism>